<evidence type="ECO:0000313" key="2">
    <source>
        <dbReference type="EMBL" id="VDN51396.1"/>
    </source>
</evidence>
<evidence type="ECO:0000313" key="4">
    <source>
        <dbReference type="Proteomes" id="UP000274756"/>
    </source>
</evidence>
<gene>
    <name evidence="2" type="ORF">DME_LOCUS1369</name>
</gene>
<dbReference type="EMBL" id="UYYG01000019">
    <property type="protein sequence ID" value="VDN51396.1"/>
    <property type="molecule type" value="Genomic_DNA"/>
</dbReference>
<dbReference type="Proteomes" id="UP000274756">
    <property type="component" value="Unassembled WGS sequence"/>
</dbReference>
<evidence type="ECO:0000313" key="3">
    <source>
        <dbReference type="Proteomes" id="UP000038040"/>
    </source>
</evidence>
<dbReference type="AlphaFoldDB" id="A0A0N4UGW6"/>
<name>A0A0N4UGW6_DRAME</name>
<evidence type="ECO:0000256" key="1">
    <source>
        <dbReference type="SAM" id="MobiDB-lite"/>
    </source>
</evidence>
<keyword evidence="4" id="KW-1185">Reference proteome</keyword>
<sequence>MIFSGIPLRSITLQSTVLAIESKAAAKSMNIQQWSSTRSILALSLWITEIISSSVGGSQLQTYGSMSESTMPESTDDTS</sequence>
<dbReference type="WBParaSite" id="DME_0000675501-mRNA-1">
    <property type="protein sequence ID" value="DME_0000675501-mRNA-1"/>
    <property type="gene ID" value="DME_0000675501"/>
</dbReference>
<dbReference type="Proteomes" id="UP000038040">
    <property type="component" value="Unplaced"/>
</dbReference>
<evidence type="ECO:0000313" key="5">
    <source>
        <dbReference type="WBParaSite" id="DME_0000675501-mRNA-1"/>
    </source>
</evidence>
<accession>A0A0N4UGW6</accession>
<reference evidence="2 4" key="2">
    <citation type="submission" date="2018-11" db="EMBL/GenBank/DDBJ databases">
        <authorList>
            <consortium name="Pathogen Informatics"/>
        </authorList>
    </citation>
    <scope>NUCLEOTIDE SEQUENCE [LARGE SCALE GENOMIC DNA]</scope>
</reference>
<reference evidence="5" key="1">
    <citation type="submission" date="2017-02" db="UniProtKB">
        <authorList>
            <consortium name="WormBaseParasite"/>
        </authorList>
    </citation>
    <scope>IDENTIFICATION</scope>
</reference>
<protein>
    <submittedName>
        <fullName evidence="5">Secreted protein</fullName>
    </submittedName>
</protein>
<proteinExistence type="predicted"/>
<feature type="compositionally biased region" description="Polar residues" evidence="1">
    <location>
        <begin position="59"/>
        <end position="73"/>
    </location>
</feature>
<organism evidence="3 5">
    <name type="scientific">Dracunculus medinensis</name>
    <name type="common">Guinea worm</name>
    <dbReference type="NCBI Taxonomy" id="318479"/>
    <lineage>
        <taxon>Eukaryota</taxon>
        <taxon>Metazoa</taxon>
        <taxon>Ecdysozoa</taxon>
        <taxon>Nematoda</taxon>
        <taxon>Chromadorea</taxon>
        <taxon>Rhabditida</taxon>
        <taxon>Spirurina</taxon>
        <taxon>Dracunculoidea</taxon>
        <taxon>Dracunculidae</taxon>
        <taxon>Dracunculus</taxon>
    </lineage>
</organism>
<feature type="region of interest" description="Disordered" evidence="1">
    <location>
        <begin position="59"/>
        <end position="79"/>
    </location>
</feature>